<protein>
    <recommendedName>
        <fullName evidence="9">Senescence-associated protein</fullName>
    </recommendedName>
</protein>
<dbReference type="OrthoDB" id="1294543at2759"/>
<feature type="transmembrane region" description="Helical" evidence="6">
    <location>
        <begin position="553"/>
        <end position="575"/>
    </location>
</feature>
<accession>A0A9J6A1H3</accession>
<keyword evidence="4 6" id="KW-1133">Transmembrane helix</keyword>
<dbReference type="AlphaFoldDB" id="A0A9J6A1H3"/>
<sequence length="591" mass="67865">MSGVSIKQILCIFIYGVFVASSLAEIGFSIWLHFSDSATLCQKVWQKPLLILGLFSLVVSGLILVDSFCRSGTFISRICSISLYLIILGQFCLSLFVVLVTNRNASRILFGRDGNYSHYLLNKYVLNTENWEPIKRCLVDCKFCEPPTETDSYYKYIFPVTQSSCCQPPTYCGLEFHNATYWTMPKAGPAVAGNDCKIWSNVQSELCFSCQSCRTPFLDELHFEWKLCSIACFVFLLVFYFVCSVQWCILRGKKSKGCQKRKSSCCKPPTYCCLEFHNATYWTMPKTRPAVADNDCKIWSNVQRELCFNCQSCTTAFVDHIQEDWKMYSLICFVLLLVFEFACCVNRKNKSNGYRRHIESDSRDRATLCDKVLVKPLLIVGVSALFYWVIRLVESLCRAKFIVCICTISLLLFSLGLICFTVFSILVTNRKVSRALFGRDGDYSHYLLEKYVMNAEQIKSCLLYSETCQHLPTGKGDDFYKYSLSHTQSSCCKPPIYCGLEFHNATYWTMPKAGLAVVNSDCKIWNNVQTEFCFKCQSCKTIFYDFIQKRWKILSLLNFVILLCCCVLCYVLYLINNRSKGHPRHKVFPAV</sequence>
<dbReference type="GO" id="GO:0016020">
    <property type="term" value="C:membrane"/>
    <property type="evidence" value="ECO:0007669"/>
    <property type="project" value="UniProtKB-SubCell"/>
</dbReference>
<feature type="transmembrane region" description="Helical" evidence="6">
    <location>
        <begin position="74"/>
        <end position="100"/>
    </location>
</feature>
<evidence type="ECO:0000256" key="2">
    <source>
        <dbReference type="ARBA" id="ARBA00006840"/>
    </source>
</evidence>
<evidence type="ECO:0000256" key="4">
    <source>
        <dbReference type="ARBA" id="ARBA00022989"/>
    </source>
</evidence>
<dbReference type="GO" id="GO:0009734">
    <property type="term" value="P:auxin-activated signaling pathway"/>
    <property type="evidence" value="ECO:0007669"/>
    <property type="project" value="InterPro"/>
</dbReference>
<comment type="subcellular location">
    <subcellularLocation>
        <location evidence="1">Membrane</location>
        <topology evidence="1">Multi-pass membrane protein</topology>
    </subcellularLocation>
</comment>
<comment type="caution">
    <text evidence="7">The sequence shown here is derived from an EMBL/GenBank/DDBJ whole genome shotgun (WGS) entry which is preliminary data.</text>
</comment>
<evidence type="ECO:0000256" key="3">
    <source>
        <dbReference type="ARBA" id="ARBA00022692"/>
    </source>
</evidence>
<dbReference type="EMBL" id="JACXVP010000003">
    <property type="protein sequence ID" value="KAG5618393.1"/>
    <property type="molecule type" value="Genomic_DNA"/>
</dbReference>
<gene>
    <name evidence="7" type="ORF">H5410_018217</name>
</gene>
<name>A0A9J6A1H3_SOLCO</name>
<organism evidence="7 8">
    <name type="scientific">Solanum commersonii</name>
    <name type="common">Commerson's wild potato</name>
    <name type="synonym">Commerson's nightshade</name>
    <dbReference type="NCBI Taxonomy" id="4109"/>
    <lineage>
        <taxon>Eukaryota</taxon>
        <taxon>Viridiplantae</taxon>
        <taxon>Streptophyta</taxon>
        <taxon>Embryophyta</taxon>
        <taxon>Tracheophyta</taxon>
        <taxon>Spermatophyta</taxon>
        <taxon>Magnoliopsida</taxon>
        <taxon>eudicotyledons</taxon>
        <taxon>Gunneridae</taxon>
        <taxon>Pentapetalae</taxon>
        <taxon>asterids</taxon>
        <taxon>lamiids</taxon>
        <taxon>Solanales</taxon>
        <taxon>Solanaceae</taxon>
        <taxon>Solanoideae</taxon>
        <taxon>Solaneae</taxon>
        <taxon>Solanum</taxon>
    </lineage>
</organism>
<keyword evidence="5 6" id="KW-0472">Membrane</keyword>
<feature type="transmembrane region" description="Helical" evidence="6">
    <location>
        <begin position="6"/>
        <end position="28"/>
    </location>
</feature>
<evidence type="ECO:0008006" key="9">
    <source>
        <dbReference type="Google" id="ProtNLM"/>
    </source>
</evidence>
<feature type="transmembrane region" description="Helical" evidence="6">
    <location>
        <begin position="227"/>
        <end position="247"/>
    </location>
</feature>
<keyword evidence="8" id="KW-1185">Reference proteome</keyword>
<evidence type="ECO:0000313" key="7">
    <source>
        <dbReference type="EMBL" id="KAG5618393.1"/>
    </source>
</evidence>
<evidence type="ECO:0000256" key="5">
    <source>
        <dbReference type="ARBA" id="ARBA00023136"/>
    </source>
</evidence>
<evidence type="ECO:0000256" key="6">
    <source>
        <dbReference type="SAM" id="Phobius"/>
    </source>
</evidence>
<dbReference type="Proteomes" id="UP000824120">
    <property type="component" value="Chromosome 3"/>
</dbReference>
<feature type="transmembrane region" description="Helical" evidence="6">
    <location>
        <begin position="402"/>
        <end position="427"/>
    </location>
</feature>
<feature type="transmembrane region" description="Helical" evidence="6">
    <location>
        <begin position="372"/>
        <end position="390"/>
    </location>
</feature>
<dbReference type="PANTHER" id="PTHR32191">
    <property type="entry name" value="TETRASPANIN-8-RELATED"/>
    <property type="match status" value="1"/>
</dbReference>
<feature type="transmembrane region" description="Helical" evidence="6">
    <location>
        <begin position="49"/>
        <end position="68"/>
    </location>
</feature>
<comment type="similarity">
    <text evidence="2">Belongs to the tetraspanin (TM4SF) family.</text>
</comment>
<dbReference type="Pfam" id="PF00335">
    <property type="entry name" value="Tetraspanin"/>
    <property type="match status" value="1"/>
</dbReference>
<dbReference type="InterPro" id="IPR018499">
    <property type="entry name" value="Tetraspanin/Peripherin"/>
</dbReference>
<evidence type="ECO:0000256" key="1">
    <source>
        <dbReference type="ARBA" id="ARBA00004141"/>
    </source>
</evidence>
<evidence type="ECO:0000313" key="8">
    <source>
        <dbReference type="Proteomes" id="UP000824120"/>
    </source>
</evidence>
<dbReference type="InterPro" id="IPR044991">
    <property type="entry name" value="TET_plant"/>
</dbReference>
<reference evidence="7 8" key="1">
    <citation type="submission" date="2020-09" db="EMBL/GenBank/DDBJ databases">
        <title>De no assembly of potato wild relative species, Solanum commersonii.</title>
        <authorList>
            <person name="Cho K."/>
        </authorList>
    </citation>
    <scope>NUCLEOTIDE SEQUENCE [LARGE SCALE GENOMIC DNA]</scope>
    <source>
        <strain evidence="7">LZ3.2</strain>
        <tissue evidence="7">Leaf</tissue>
    </source>
</reference>
<keyword evidence="3 6" id="KW-0812">Transmembrane</keyword>
<proteinExistence type="inferred from homology"/>